<dbReference type="InterPro" id="IPR041698">
    <property type="entry name" value="Methyltransf_25"/>
</dbReference>
<dbReference type="CDD" id="cd02440">
    <property type="entry name" value="AdoMet_MTases"/>
    <property type="match status" value="1"/>
</dbReference>
<accession>A0A0P7ZBC8</accession>
<comment type="caution">
    <text evidence="4">The sequence shown here is derived from an EMBL/GenBank/DDBJ whole genome shotgun (WGS) entry which is preliminary data.</text>
</comment>
<evidence type="ECO:0000313" key="5">
    <source>
        <dbReference type="Proteomes" id="UP000050360"/>
    </source>
</evidence>
<dbReference type="PANTHER" id="PTHR43861:SF1">
    <property type="entry name" value="TRANS-ACONITATE 2-METHYLTRANSFERASE"/>
    <property type="match status" value="1"/>
</dbReference>
<dbReference type="EMBL" id="LKCM01000289">
    <property type="protein sequence ID" value="KPQ41868.1"/>
    <property type="molecule type" value="Genomic_DNA"/>
</dbReference>
<reference evidence="4 5" key="1">
    <citation type="submission" date="2015-09" db="EMBL/GenBank/DDBJ databases">
        <title>A metagenomics-based metabolic model of nitrate-dependent anaerobic oxidation of methane by Methanoperedens-like archaea.</title>
        <authorList>
            <person name="Arshad A."/>
            <person name="Speth D.R."/>
            <person name="De Graaf R.M."/>
            <person name="Op Den Camp H.J."/>
            <person name="Jetten M.S."/>
            <person name="Welte C.U."/>
        </authorList>
    </citation>
    <scope>NUCLEOTIDE SEQUENCE [LARGE SCALE GENOMIC DNA]</scope>
</reference>
<organism evidence="4 5">
    <name type="scientific">Candidatus Methanoperedens nitratireducens</name>
    <dbReference type="NCBI Taxonomy" id="1392998"/>
    <lineage>
        <taxon>Archaea</taxon>
        <taxon>Methanobacteriati</taxon>
        <taxon>Methanobacteriota</taxon>
        <taxon>Stenosarchaea group</taxon>
        <taxon>Methanomicrobia</taxon>
        <taxon>Methanosarcinales</taxon>
        <taxon>ANME-2 cluster</taxon>
        <taxon>Candidatus Methanoperedentaceae</taxon>
        <taxon>Candidatus Methanoperedens</taxon>
    </lineage>
</organism>
<dbReference type="Pfam" id="PF13649">
    <property type="entry name" value="Methyltransf_25"/>
    <property type="match status" value="1"/>
</dbReference>
<evidence type="ECO:0000256" key="2">
    <source>
        <dbReference type="ARBA" id="ARBA00022679"/>
    </source>
</evidence>
<dbReference type="SUPFAM" id="SSF53335">
    <property type="entry name" value="S-adenosyl-L-methionine-dependent methyltransferases"/>
    <property type="match status" value="1"/>
</dbReference>
<keyword evidence="2" id="KW-0808">Transferase</keyword>
<evidence type="ECO:0000313" key="4">
    <source>
        <dbReference type="EMBL" id="KPQ41868.1"/>
    </source>
</evidence>
<proteinExistence type="predicted"/>
<dbReference type="PANTHER" id="PTHR43861">
    <property type="entry name" value="TRANS-ACONITATE 2-METHYLTRANSFERASE-RELATED"/>
    <property type="match status" value="1"/>
</dbReference>
<name>A0A0P7ZBC8_9EURY</name>
<gene>
    <name evidence="4" type="ORF">MPEBLZ_03554</name>
</gene>
<dbReference type="GO" id="GO:0032259">
    <property type="term" value="P:methylation"/>
    <property type="evidence" value="ECO:0007669"/>
    <property type="project" value="UniProtKB-KW"/>
</dbReference>
<dbReference type="Gene3D" id="3.40.50.150">
    <property type="entry name" value="Vaccinia Virus protein VP39"/>
    <property type="match status" value="1"/>
</dbReference>
<evidence type="ECO:0000259" key="3">
    <source>
        <dbReference type="Pfam" id="PF13649"/>
    </source>
</evidence>
<feature type="domain" description="Methyltransferase" evidence="3">
    <location>
        <begin position="59"/>
        <end position="152"/>
    </location>
</feature>
<protein>
    <submittedName>
        <fullName evidence="4">Ribosomal RNA adenine dimethylase</fullName>
    </submittedName>
</protein>
<dbReference type="GO" id="GO:0008168">
    <property type="term" value="F:methyltransferase activity"/>
    <property type="evidence" value="ECO:0007669"/>
    <property type="project" value="UniProtKB-KW"/>
</dbReference>
<keyword evidence="1 4" id="KW-0489">Methyltransferase</keyword>
<sequence length="237" mass="27083">MKSYPDWQYNEMKQVGTDYNDPAQVEVYDSQMGTLRDIKKENEEIIKTLDLTNNQTLIEFGTGTGNFAIAAARHCKKVYAIDVSPRMLEFAQKKADRKRILNIEFHNAGFLTYDHSGAKADAVVSQLALHHLPDFWKLIALKRVFGLLKNGGKFFLKDTVYSFDENTYEAFFDNLIDMIRKAGGIQIANDLEIGIRDEYSTPGWIMEALLLRAGFTIDKKQYSEGFIAVYLCTKEVH</sequence>
<evidence type="ECO:0000256" key="1">
    <source>
        <dbReference type="ARBA" id="ARBA00022603"/>
    </source>
</evidence>
<dbReference type="AlphaFoldDB" id="A0A0P7ZBC8"/>
<dbReference type="InterPro" id="IPR029063">
    <property type="entry name" value="SAM-dependent_MTases_sf"/>
</dbReference>
<dbReference type="Proteomes" id="UP000050360">
    <property type="component" value="Unassembled WGS sequence"/>
</dbReference>